<dbReference type="AlphaFoldDB" id="A0AAD3D4F2"/>
<dbReference type="PANTHER" id="PTHR10742">
    <property type="entry name" value="FLAVIN MONOAMINE OXIDASE"/>
    <property type="match status" value="1"/>
</dbReference>
<dbReference type="Proteomes" id="UP001054902">
    <property type="component" value="Unassembled WGS sequence"/>
</dbReference>
<gene>
    <name evidence="5" type="ORF">CTEN210_14054</name>
</gene>
<feature type="region of interest" description="Disordered" evidence="3">
    <location>
        <begin position="269"/>
        <end position="314"/>
    </location>
</feature>
<dbReference type="Pfam" id="PF13450">
    <property type="entry name" value="NAD_binding_8"/>
    <property type="match status" value="1"/>
</dbReference>
<accession>A0AAD3D4F2</accession>
<dbReference type="SUPFAM" id="SSF54373">
    <property type="entry name" value="FAD-linked reductases, C-terminal domain"/>
    <property type="match status" value="1"/>
</dbReference>
<feature type="compositionally biased region" description="Basic and acidic residues" evidence="3">
    <location>
        <begin position="39"/>
        <end position="51"/>
    </location>
</feature>
<evidence type="ECO:0000313" key="6">
    <source>
        <dbReference type="Proteomes" id="UP001054902"/>
    </source>
</evidence>
<comment type="similarity">
    <text evidence="1">Belongs to the flavin monoamine oxidase family.</text>
</comment>
<dbReference type="GO" id="GO:0016491">
    <property type="term" value="F:oxidoreductase activity"/>
    <property type="evidence" value="ECO:0007669"/>
    <property type="project" value="UniProtKB-KW"/>
</dbReference>
<reference evidence="5 6" key="1">
    <citation type="journal article" date="2021" name="Sci. Rep.">
        <title>The genome of the diatom Chaetoceros tenuissimus carries an ancient integrated fragment of an extant virus.</title>
        <authorList>
            <person name="Hongo Y."/>
            <person name="Kimura K."/>
            <person name="Takaki Y."/>
            <person name="Yoshida Y."/>
            <person name="Baba S."/>
            <person name="Kobayashi G."/>
            <person name="Nagasaki K."/>
            <person name="Hano T."/>
            <person name="Tomaru Y."/>
        </authorList>
    </citation>
    <scope>NUCLEOTIDE SEQUENCE [LARGE SCALE GENOMIC DNA]</scope>
    <source>
        <strain evidence="5 6">NIES-3715</strain>
    </source>
</reference>
<feature type="compositionally biased region" description="Basic and acidic residues" evidence="3">
    <location>
        <begin position="337"/>
        <end position="352"/>
    </location>
</feature>
<evidence type="ECO:0000313" key="5">
    <source>
        <dbReference type="EMBL" id="GFH57578.1"/>
    </source>
</evidence>
<feature type="region of interest" description="Disordered" evidence="3">
    <location>
        <begin position="953"/>
        <end position="985"/>
    </location>
</feature>
<feature type="compositionally biased region" description="Basic and acidic residues" evidence="3">
    <location>
        <begin position="807"/>
        <end position="819"/>
    </location>
</feature>
<name>A0AAD3D4F2_9STRA</name>
<evidence type="ECO:0000256" key="1">
    <source>
        <dbReference type="ARBA" id="ARBA00005995"/>
    </source>
</evidence>
<comment type="caution">
    <text evidence="5">The sequence shown here is derived from an EMBL/GenBank/DDBJ whole genome shotgun (WGS) entry which is preliminary data.</text>
</comment>
<keyword evidence="6" id="KW-1185">Reference proteome</keyword>
<dbReference type="Gene3D" id="3.50.50.60">
    <property type="entry name" value="FAD/NAD(P)-binding domain"/>
    <property type="match status" value="2"/>
</dbReference>
<evidence type="ECO:0000256" key="3">
    <source>
        <dbReference type="SAM" id="MobiDB-lite"/>
    </source>
</evidence>
<protein>
    <recommendedName>
        <fullName evidence="4">Amine oxidase domain-containing protein</fullName>
    </recommendedName>
</protein>
<feature type="region of interest" description="Disordered" evidence="3">
    <location>
        <begin position="439"/>
        <end position="464"/>
    </location>
</feature>
<evidence type="ECO:0000259" key="4">
    <source>
        <dbReference type="Pfam" id="PF01593"/>
    </source>
</evidence>
<dbReference type="InterPro" id="IPR050281">
    <property type="entry name" value="Flavin_monoamine_oxidase"/>
</dbReference>
<feature type="region of interest" description="Disordered" evidence="3">
    <location>
        <begin position="771"/>
        <end position="852"/>
    </location>
</feature>
<feature type="compositionally biased region" description="Basic residues" evidence="3">
    <location>
        <begin position="11"/>
        <end position="24"/>
    </location>
</feature>
<keyword evidence="2" id="KW-0560">Oxidoreductase</keyword>
<feature type="region of interest" description="Disordered" evidence="3">
    <location>
        <begin position="337"/>
        <end position="358"/>
    </location>
</feature>
<dbReference type="PANTHER" id="PTHR10742:SF386">
    <property type="entry name" value="LYSINE-SPECIFIC HISTONE DEMETHYLASE 1A"/>
    <property type="match status" value="1"/>
</dbReference>
<dbReference type="InterPro" id="IPR002937">
    <property type="entry name" value="Amino_oxidase"/>
</dbReference>
<dbReference type="InterPro" id="IPR036188">
    <property type="entry name" value="FAD/NAD-bd_sf"/>
</dbReference>
<organism evidence="5 6">
    <name type="scientific">Chaetoceros tenuissimus</name>
    <dbReference type="NCBI Taxonomy" id="426638"/>
    <lineage>
        <taxon>Eukaryota</taxon>
        <taxon>Sar</taxon>
        <taxon>Stramenopiles</taxon>
        <taxon>Ochrophyta</taxon>
        <taxon>Bacillariophyta</taxon>
        <taxon>Coscinodiscophyceae</taxon>
        <taxon>Chaetocerotophycidae</taxon>
        <taxon>Chaetocerotales</taxon>
        <taxon>Chaetocerotaceae</taxon>
        <taxon>Chaetoceros</taxon>
    </lineage>
</organism>
<dbReference type="EMBL" id="BLLK01000058">
    <property type="protein sequence ID" value="GFH57578.1"/>
    <property type="molecule type" value="Genomic_DNA"/>
</dbReference>
<dbReference type="SUPFAM" id="SSF51905">
    <property type="entry name" value="FAD/NAD(P)-binding domain"/>
    <property type="match status" value="1"/>
</dbReference>
<evidence type="ECO:0000256" key="2">
    <source>
        <dbReference type="ARBA" id="ARBA00023002"/>
    </source>
</evidence>
<dbReference type="Gene3D" id="3.90.660.10">
    <property type="match status" value="1"/>
</dbReference>
<proteinExistence type="inferred from homology"/>
<dbReference type="Pfam" id="PF01593">
    <property type="entry name" value="Amino_oxidase"/>
    <property type="match status" value="2"/>
</dbReference>
<feature type="compositionally biased region" description="Basic and acidic residues" evidence="3">
    <location>
        <begin position="276"/>
        <end position="298"/>
    </location>
</feature>
<feature type="domain" description="Amine oxidase" evidence="4">
    <location>
        <begin position="515"/>
        <end position="735"/>
    </location>
</feature>
<feature type="domain" description="Amine oxidase" evidence="4">
    <location>
        <begin position="193"/>
        <end position="440"/>
    </location>
</feature>
<feature type="region of interest" description="Disordered" evidence="3">
    <location>
        <begin position="1"/>
        <end position="82"/>
    </location>
</feature>
<sequence length="985" mass="110032">MRSSARLSKLGVRRPSRRQRKSRKAATIANANISNKNESTAKTEESKETQKTLRKRKIRSNVSALDANPISSSNNKKVKTKKYKIDDRKQKIEEVEDEEGKYRVIVIGAGAAGLACARELMERGYDVLVLEARNRPGGRLKSIPLRLASKDEISSSSATYRAKDKNHPLSQHISIPSTIKSLSNSESGPTFCPIDAGGAFIHGIHDNPVHDICQKIGISTSKPFQGEDCLLMQYHNSGWPVTSEIDFKVQKRFNYVLDQAFKLSRAITGHTPDTSLDDRNDDREAKISHDSEEKKTNDGDEDSEEGPPDLAIPSWADEKTSFGALFDYVASDGKMDASDSSDKSHAKAERHSNGGYQSGSMEAQLFGWHVMNLEMSCGTTFDNLGLTWNDDEAYGYGGDHVLLKEGFGSFTESLREGLTIRYCTEVTGIRIVDDQVDTEDTEVKSSTSDVASTSIQGRRRSTRSNRGKIARMNIGYLNSDQKEMGTYDIKEELIEAHNRKGIHKTKKKERKFPVQVRVHGPDLSVLEADAVVCTIPLGVLSVPKGIDGHIEFMPPLPERKQRAIERLGFGNYNKCILSFPFVFWSSAADFVGVVGAPVLGSEILFCNVSLVHDQPVLVVIFGGSFAFDVEKFTDDQIVWECWNVLQRVCSKTFIPHPIDYCVTRWSKDRYARGSFSYCPPGIDGEKELAVMSEPIYSDNIVNKYPMIMFAGEATSQYHPSTVHGAYLSGIREAYRLDLALFPEQNGSIIFDPSYLYMKTFQTKRRFPKEKTVKVKKRIASPIPPTLTGSRKSDRNIGKHSSSTPTRHQAEKEVQVEGTRKSRRVKESPTPSSMRGLSPVPTEAFSDSKSALSDNSEFTATEDAAILRGLDTFGRDENAFKQIHKFMFPVAETTIKGVSTLGRKRSVHALKNRYNELLLEGAEIPKERYLNIGKKWEISKKSKAWWVAREPKPSTKIGKVNSAGISPSRKSSRKRIEKKPLGYEDL</sequence>
<feature type="compositionally biased region" description="Polar residues" evidence="3">
    <location>
        <begin position="444"/>
        <end position="456"/>
    </location>
</feature>